<dbReference type="Pfam" id="PF05717">
    <property type="entry name" value="TnpB_IS66"/>
    <property type="match status" value="1"/>
</dbReference>
<protein>
    <submittedName>
        <fullName evidence="1">IS66 family insertion sequence element accessory protein TnpB</fullName>
    </submittedName>
</protein>
<evidence type="ECO:0000313" key="1">
    <source>
        <dbReference type="EMBL" id="MEX4010364.1"/>
    </source>
</evidence>
<dbReference type="NCBIfam" id="NF033819">
    <property type="entry name" value="IS66_TnpB"/>
    <property type="match status" value="1"/>
</dbReference>
<sequence>MVPMKRGDFRKGGKGVAALARETMGADPCGDAVYIFRAKRTDRFKLIFGDGTGVCIHAKLLEDGEFR</sequence>
<dbReference type="InterPro" id="IPR008878">
    <property type="entry name" value="Transposase_IS66_Orf2"/>
</dbReference>
<reference evidence="1 2" key="1">
    <citation type="submission" date="2024-01" db="EMBL/GenBank/DDBJ databases">
        <title>New evidence supports the origin of RcGTA from prophage.</title>
        <authorList>
            <person name="Xu Y."/>
            <person name="Liu B."/>
            <person name="Chen F."/>
        </authorList>
    </citation>
    <scope>NUCLEOTIDE SEQUENCE [LARGE SCALE GENOMIC DNA]</scope>
    <source>
        <strain evidence="1 2">CBW1107-2</strain>
    </source>
</reference>
<dbReference type="Proteomes" id="UP001559025">
    <property type="component" value="Unassembled WGS sequence"/>
</dbReference>
<keyword evidence="2" id="KW-1185">Reference proteome</keyword>
<dbReference type="PANTHER" id="PTHR36455">
    <property type="match status" value="1"/>
</dbReference>
<evidence type="ECO:0000313" key="2">
    <source>
        <dbReference type="Proteomes" id="UP001559025"/>
    </source>
</evidence>
<dbReference type="RefSeq" id="WP_368805065.1">
    <property type="nucleotide sequence ID" value="NZ_JAZHFV010000012.1"/>
</dbReference>
<dbReference type="EMBL" id="JAZHFV010000012">
    <property type="protein sequence ID" value="MEX4010364.1"/>
    <property type="molecule type" value="Genomic_DNA"/>
</dbReference>
<organism evidence="1 2">
    <name type="scientific">Neoaquamicrobium sediminum</name>
    <dbReference type="NCBI Taxonomy" id="1849104"/>
    <lineage>
        <taxon>Bacteria</taxon>
        <taxon>Pseudomonadati</taxon>
        <taxon>Pseudomonadota</taxon>
        <taxon>Alphaproteobacteria</taxon>
        <taxon>Hyphomicrobiales</taxon>
        <taxon>Phyllobacteriaceae</taxon>
        <taxon>Neoaquamicrobium</taxon>
    </lineage>
</organism>
<name>A0ABV3X272_9HYPH</name>
<gene>
    <name evidence="1" type="primary">tnpB</name>
    <name evidence="1" type="ORF">V1479_23890</name>
</gene>
<accession>A0ABV3X272</accession>
<dbReference type="PANTHER" id="PTHR36455:SF1">
    <property type="entry name" value="BLR8292 PROTEIN"/>
    <property type="match status" value="1"/>
</dbReference>
<comment type="caution">
    <text evidence="1">The sequence shown here is derived from an EMBL/GenBank/DDBJ whole genome shotgun (WGS) entry which is preliminary data.</text>
</comment>
<proteinExistence type="predicted"/>